<evidence type="ECO:0000313" key="3">
    <source>
        <dbReference type="EMBL" id="MBI2678264.1"/>
    </source>
</evidence>
<dbReference type="PANTHER" id="PTHR42850">
    <property type="entry name" value="METALLOPHOSPHOESTERASE"/>
    <property type="match status" value="1"/>
</dbReference>
<sequence length="252" mass="27397">MRILIISDIHANLEGMEACLAAAPAHELVLNLGDIVGYGASPNEVTERARKLGRHFVRGNHDKACTGVSGVDGFNPVAGLAALWTMKELTPENLEFLKALPQGPAKVEGLENVQLVHGSPLDEDEYIIVQRDAYEPLAKAAAAITFFGHTHIQGGFSASPDGQWGTIRPIYKSKDKLETFELQLAAGTKYLLNPGSTGQPRDGDPRAAFLAYDTEKSAITFHRVPYDIKAAQKRIFDAKLPDRLALRLADGR</sequence>
<evidence type="ECO:0000313" key="4">
    <source>
        <dbReference type="Proteomes" id="UP000779809"/>
    </source>
</evidence>
<dbReference type="Gene3D" id="3.60.21.10">
    <property type="match status" value="1"/>
</dbReference>
<dbReference type="AlphaFoldDB" id="A0A932A9S6"/>
<dbReference type="CDD" id="cd00838">
    <property type="entry name" value="MPP_superfamily"/>
    <property type="match status" value="1"/>
</dbReference>
<protein>
    <submittedName>
        <fullName evidence="3">Metallophosphoesterase family protein</fullName>
    </submittedName>
</protein>
<reference evidence="3" key="1">
    <citation type="submission" date="2020-07" db="EMBL/GenBank/DDBJ databases">
        <title>Huge and variable diversity of episymbiotic CPR bacteria and DPANN archaea in groundwater ecosystems.</title>
        <authorList>
            <person name="He C.Y."/>
            <person name="Keren R."/>
            <person name="Whittaker M."/>
            <person name="Farag I.F."/>
            <person name="Doudna J."/>
            <person name="Cate J.H.D."/>
            <person name="Banfield J.F."/>
        </authorList>
    </citation>
    <scope>NUCLEOTIDE SEQUENCE</scope>
    <source>
        <strain evidence="3">NC_groundwater_580_Pr5_B-0.1um_64_19</strain>
    </source>
</reference>
<feature type="domain" description="Calcineurin-like phosphoesterase" evidence="2">
    <location>
        <begin position="1"/>
        <end position="215"/>
    </location>
</feature>
<dbReference type="GO" id="GO:0016791">
    <property type="term" value="F:phosphatase activity"/>
    <property type="evidence" value="ECO:0007669"/>
    <property type="project" value="TreeGrafter"/>
</dbReference>
<dbReference type="EMBL" id="JACPNR010000006">
    <property type="protein sequence ID" value="MBI2678264.1"/>
    <property type="molecule type" value="Genomic_DNA"/>
</dbReference>
<dbReference type="InterPro" id="IPR050126">
    <property type="entry name" value="Ap4A_hydrolase"/>
</dbReference>
<dbReference type="Pfam" id="PF12850">
    <property type="entry name" value="Metallophos_2"/>
    <property type="match status" value="1"/>
</dbReference>
<dbReference type="InterPro" id="IPR011152">
    <property type="entry name" value="Pesterase_MJ0912"/>
</dbReference>
<comment type="caution">
    <text evidence="3">The sequence shown here is derived from an EMBL/GenBank/DDBJ whole genome shotgun (WGS) entry which is preliminary data.</text>
</comment>
<evidence type="ECO:0000256" key="1">
    <source>
        <dbReference type="ARBA" id="ARBA00008950"/>
    </source>
</evidence>
<dbReference type="PANTHER" id="PTHR42850:SF2">
    <property type="entry name" value="BLL5683 PROTEIN"/>
    <property type="match status" value="1"/>
</dbReference>
<dbReference type="GO" id="GO:0005737">
    <property type="term" value="C:cytoplasm"/>
    <property type="evidence" value="ECO:0007669"/>
    <property type="project" value="TreeGrafter"/>
</dbReference>
<organism evidence="3 4">
    <name type="scientific">Candidatus Korobacter versatilis</name>
    <dbReference type="NCBI Taxonomy" id="658062"/>
    <lineage>
        <taxon>Bacteria</taxon>
        <taxon>Pseudomonadati</taxon>
        <taxon>Acidobacteriota</taxon>
        <taxon>Terriglobia</taxon>
        <taxon>Terriglobales</taxon>
        <taxon>Candidatus Korobacteraceae</taxon>
        <taxon>Candidatus Korobacter</taxon>
    </lineage>
</organism>
<accession>A0A932A9S6</accession>
<dbReference type="Proteomes" id="UP000779809">
    <property type="component" value="Unassembled WGS sequence"/>
</dbReference>
<evidence type="ECO:0000259" key="2">
    <source>
        <dbReference type="Pfam" id="PF12850"/>
    </source>
</evidence>
<name>A0A932A9S6_9BACT</name>
<dbReference type="InterPro" id="IPR029052">
    <property type="entry name" value="Metallo-depent_PP-like"/>
</dbReference>
<proteinExistence type="inferred from homology"/>
<dbReference type="InterPro" id="IPR024654">
    <property type="entry name" value="Calcineurin-like_PHP_lpxH"/>
</dbReference>
<dbReference type="SUPFAM" id="SSF56300">
    <property type="entry name" value="Metallo-dependent phosphatases"/>
    <property type="match status" value="1"/>
</dbReference>
<comment type="similarity">
    <text evidence="1">Belongs to the metallophosphoesterase superfamily. YfcE family.</text>
</comment>
<gene>
    <name evidence="3" type="ORF">HYX28_05745</name>
</gene>
<dbReference type="PIRSF" id="PIRSF000883">
    <property type="entry name" value="Pesterase_MJ0912"/>
    <property type="match status" value="1"/>
</dbReference>